<feature type="compositionally biased region" description="Polar residues" evidence="2">
    <location>
        <begin position="645"/>
        <end position="655"/>
    </location>
</feature>
<dbReference type="EMBL" id="MCGT01000009">
    <property type="protein sequence ID" value="ORX56801.1"/>
    <property type="molecule type" value="Genomic_DNA"/>
</dbReference>
<dbReference type="InterPro" id="IPR001849">
    <property type="entry name" value="PH_domain"/>
</dbReference>
<dbReference type="PROSITE" id="PS50219">
    <property type="entry name" value="CNH"/>
    <property type="match status" value="1"/>
</dbReference>
<reference evidence="5 6" key="1">
    <citation type="submission" date="2016-07" db="EMBL/GenBank/DDBJ databases">
        <title>Pervasive Adenine N6-methylation of Active Genes in Fungi.</title>
        <authorList>
            <consortium name="DOE Joint Genome Institute"/>
            <person name="Mondo S.J."/>
            <person name="Dannebaum R.O."/>
            <person name="Kuo R.C."/>
            <person name="Labutti K."/>
            <person name="Haridas S."/>
            <person name="Kuo A."/>
            <person name="Salamov A."/>
            <person name="Ahrendt S.R."/>
            <person name="Lipzen A."/>
            <person name="Sullivan W."/>
            <person name="Andreopoulos W.B."/>
            <person name="Clum A."/>
            <person name="Lindquist E."/>
            <person name="Daum C."/>
            <person name="Ramamoorthy G.K."/>
            <person name="Gryganskyi A."/>
            <person name="Culley D."/>
            <person name="Magnuson J.K."/>
            <person name="James T.Y."/>
            <person name="O'Malley M.A."/>
            <person name="Stajich J.E."/>
            <person name="Spatafora J.W."/>
            <person name="Visel A."/>
            <person name="Grigoriev I.V."/>
        </authorList>
    </citation>
    <scope>NUCLEOTIDE SEQUENCE [LARGE SCALE GENOMIC DNA]</scope>
    <source>
        <strain evidence="5 6">NRRL 3301</strain>
    </source>
</reference>
<dbReference type="SUPFAM" id="SSF48065">
    <property type="entry name" value="DBL homology domain (DH-domain)"/>
    <property type="match status" value="1"/>
</dbReference>
<keyword evidence="1" id="KW-0344">Guanine-nucleotide releasing factor</keyword>
<feature type="domain" description="CNH" evidence="4">
    <location>
        <begin position="786"/>
        <end position="1096"/>
    </location>
</feature>
<dbReference type="OrthoDB" id="2272012at2759"/>
<dbReference type="Pfam" id="PF00621">
    <property type="entry name" value="RhoGEF"/>
    <property type="match status" value="1"/>
</dbReference>
<evidence type="ECO:0000259" key="3">
    <source>
        <dbReference type="PROSITE" id="PS50010"/>
    </source>
</evidence>
<dbReference type="Gene3D" id="2.30.29.30">
    <property type="entry name" value="Pleckstrin-homology domain (PH domain)/Phosphotyrosine-binding domain (PTB)"/>
    <property type="match status" value="1"/>
</dbReference>
<dbReference type="InterPro" id="IPR035899">
    <property type="entry name" value="DBL_dom_sf"/>
</dbReference>
<evidence type="ECO:0000259" key="4">
    <source>
        <dbReference type="PROSITE" id="PS50219"/>
    </source>
</evidence>
<sequence length="1116" mass="126280">MNTKDTSLALSPFLSQLWLTFYQQAIQCPTLNEETIYDVLSYCFNIPSCRTGVIKSLYQAFFTSNLIIFQHTENRFYLSRTSHIQGVLAHLAPCYAPGCHPSLPCYSPTCPNRLNTRWLQLHSLLETEDHAEWHHHAPTYILNTFPAYEIKRQCVLAELLQSELDYCHDLSILNNVYAEPFLALDHPDRQLYHLLFRPALDLQQYHQQFCQFLVRHRQHPLFLFNEIIGPALLDHTNALFEPYVLAATSTTKALYLLKLEIQKSPTLRQFILQQNSHPLTRKLDLEHFVKRPTLRLTKFKVQLEAIHKYSQHESDQVHILAAMDLLHQLLYQVNDAVRKADAHVQLLRISSSLVTHHQPSSSSPPLRAVSLYDPQRPPTPPRTSIDTVVTLESRAAHPVSPATFFFSWMTNKASFDVSLLLKDASLLHQGQFRLSRSSSHSLLAQPCHIFLFSHALLLTKPKKSGYPTTTADASTADETPQTLEAIRRPIPLPMLSVSIHRANLMRRLSHRLARQQQPLGPSQPSPPTSPLRSLSSSSSPKPVTKTVDLRHRFSITSTTSSWSASSSSTDSHEDPALPMVPPTLATFADPASHPPSPHTSPSSSRWLQRQPTLSGMHIRAHLRRQLHHWRSRPSSKSRPHSPMSTHSHLPLTSSPEPIRASSPKPATPVFFRKRVLSPRLARPHYTNNQYVPHLHSSPCTLVIRHLADPAFMLEIKARNTKQRDQWYDWFRTALEQSAQTTTHPAHRQRSFRRRCSTPFYMEILCEISLINKQSLQIDDVRLSGGCGRVYCCLPFVTDENVSMIALGTQHGLWLGSTSSNETSFQLIEMLECQQLALVDNRFLIARANGSANVFAMADLISHMSHAIDDIVHLRQPSAIHSFSIKSSSVLDIAVGSFYGHTTVCYLAKCSLRQRQKYRRATRILVIGTIKQSPSRAYFKKEKTIPLLMKNGASISFLGNQIFVCSPDHGLERVDIISGTTWLQCATSAGQGARWIGCTSFPVTDAITNRTSTTWSPYSLVCSETACWVLNNESMAIDETDPYIRFEATARSVSLINDYLIVFAKFVVEIRHISTGDIVQVIPGHDIRCVYMHQNTLVLTRMKSANDPVCIIYKLCL</sequence>
<evidence type="ECO:0000256" key="2">
    <source>
        <dbReference type="SAM" id="MobiDB-lite"/>
    </source>
</evidence>
<feature type="region of interest" description="Disordered" evidence="2">
    <location>
        <begin position="513"/>
        <end position="610"/>
    </location>
</feature>
<dbReference type="Proteomes" id="UP000242146">
    <property type="component" value="Unassembled WGS sequence"/>
</dbReference>
<evidence type="ECO:0008006" key="7">
    <source>
        <dbReference type="Google" id="ProtNLM"/>
    </source>
</evidence>
<feature type="region of interest" description="Disordered" evidence="2">
    <location>
        <begin position="465"/>
        <end position="484"/>
    </location>
</feature>
<protein>
    <recommendedName>
        <fullName evidence="7">DH domain-containing protein</fullName>
    </recommendedName>
</protein>
<dbReference type="PANTHER" id="PTHR46572">
    <property type="entry name" value="RHO1 GDP-GTP EXCHANGE PROTEIN 1-RELATED"/>
    <property type="match status" value="1"/>
</dbReference>
<dbReference type="SMART" id="SM00233">
    <property type="entry name" value="PH"/>
    <property type="match status" value="1"/>
</dbReference>
<feature type="domain" description="DH" evidence="3">
    <location>
        <begin position="151"/>
        <end position="336"/>
    </location>
</feature>
<accession>A0A1X2GLM8</accession>
<dbReference type="InterPro" id="IPR001180">
    <property type="entry name" value="CNH_dom"/>
</dbReference>
<dbReference type="PANTHER" id="PTHR46572:SF1">
    <property type="entry name" value="RHO1 GUANINE NUCLEOTIDE EXCHANGE FACTOR TUS1"/>
    <property type="match status" value="1"/>
</dbReference>
<dbReference type="InterPro" id="IPR000219">
    <property type="entry name" value="DH_dom"/>
</dbReference>
<feature type="region of interest" description="Disordered" evidence="2">
    <location>
        <begin position="625"/>
        <end position="666"/>
    </location>
</feature>
<dbReference type="STRING" id="101127.A0A1X2GLM8"/>
<dbReference type="GO" id="GO:0005085">
    <property type="term" value="F:guanyl-nucleotide exchange factor activity"/>
    <property type="evidence" value="ECO:0007669"/>
    <property type="project" value="UniProtKB-KW"/>
</dbReference>
<proteinExistence type="predicted"/>
<dbReference type="Gene3D" id="1.20.900.10">
    <property type="entry name" value="Dbl homology (DH) domain"/>
    <property type="match status" value="1"/>
</dbReference>
<feature type="compositionally biased region" description="Basic residues" evidence="2">
    <location>
        <begin position="625"/>
        <end position="639"/>
    </location>
</feature>
<gene>
    <name evidence="5" type="ORF">DM01DRAFT_1406261</name>
</gene>
<dbReference type="InterPro" id="IPR052233">
    <property type="entry name" value="Rho-type_GEFs"/>
</dbReference>
<feature type="region of interest" description="Disordered" evidence="2">
    <location>
        <begin position="355"/>
        <end position="383"/>
    </location>
</feature>
<evidence type="ECO:0000313" key="6">
    <source>
        <dbReference type="Proteomes" id="UP000242146"/>
    </source>
</evidence>
<dbReference type="PROSITE" id="PS50010">
    <property type="entry name" value="DH_2"/>
    <property type="match status" value="1"/>
</dbReference>
<keyword evidence="6" id="KW-1185">Reference proteome</keyword>
<dbReference type="SMART" id="SM00325">
    <property type="entry name" value="RhoGEF"/>
    <property type="match status" value="1"/>
</dbReference>
<feature type="compositionally biased region" description="Low complexity" evidence="2">
    <location>
        <begin position="468"/>
        <end position="479"/>
    </location>
</feature>
<dbReference type="AlphaFoldDB" id="A0A1X2GLM8"/>
<organism evidence="5 6">
    <name type="scientific">Hesseltinella vesiculosa</name>
    <dbReference type="NCBI Taxonomy" id="101127"/>
    <lineage>
        <taxon>Eukaryota</taxon>
        <taxon>Fungi</taxon>
        <taxon>Fungi incertae sedis</taxon>
        <taxon>Mucoromycota</taxon>
        <taxon>Mucoromycotina</taxon>
        <taxon>Mucoromycetes</taxon>
        <taxon>Mucorales</taxon>
        <taxon>Cunninghamellaceae</taxon>
        <taxon>Hesseltinella</taxon>
    </lineage>
</organism>
<evidence type="ECO:0000313" key="5">
    <source>
        <dbReference type="EMBL" id="ORX56801.1"/>
    </source>
</evidence>
<dbReference type="Pfam" id="PF00780">
    <property type="entry name" value="CNH"/>
    <property type="match status" value="1"/>
</dbReference>
<feature type="compositionally biased region" description="Low complexity" evidence="2">
    <location>
        <begin position="554"/>
        <end position="569"/>
    </location>
</feature>
<dbReference type="InterPro" id="IPR011993">
    <property type="entry name" value="PH-like_dom_sf"/>
</dbReference>
<name>A0A1X2GLM8_9FUNG</name>
<feature type="compositionally biased region" description="Low complexity" evidence="2">
    <location>
        <begin position="530"/>
        <end position="542"/>
    </location>
</feature>
<evidence type="ECO:0000256" key="1">
    <source>
        <dbReference type="ARBA" id="ARBA00022658"/>
    </source>
</evidence>
<feature type="compositionally biased region" description="Polar residues" evidence="2">
    <location>
        <begin position="355"/>
        <end position="364"/>
    </location>
</feature>
<comment type="caution">
    <text evidence="5">The sequence shown here is derived from an EMBL/GenBank/DDBJ whole genome shotgun (WGS) entry which is preliminary data.</text>
</comment>